<evidence type="ECO:0000256" key="5">
    <source>
        <dbReference type="ARBA" id="ARBA00023136"/>
    </source>
</evidence>
<proteinExistence type="inferred from homology"/>
<organism evidence="7 8">
    <name type="scientific">Ascaris lumbricoides</name>
    <name type="common">Giant roundworm</name>
    <dbReference type="NCBI Taxonomy" id="6252"/>
    <lineage>
        <taxon>Eukaryota</taxon>
        <taxon>Metazoa</taxon>
        <taxon>Ecdysozoa</taxon>
        <taxon>Nematoda</taxon>
        <taxon>Chromadorea</taxon>
        <taxon>Rhabditida</taxon>
        <taxon>Spirurina</taxon>
        <taxon>Ascaridomorpha</taxon>
        <taxon>Ascaridoidea</taxon>
        <taxon>Ascarididae</taxon>
        <taxon>Ascaris</taxon>
    </lineage>
</organism>
<keyword evidence="7" id="KW-1185">Reference proteome</keyword>
<keyword evidence="5" id="KW-0472">Membrane</keyword>
<protein>
    <recommendedName>
        <fullName evidence="6">Glycosyltransferase family 92 protein</fullName>
        <ecNumber evidence="6">2.4.1.-</ecNumber>
    </recommendedName>
</protein>
<dbReference type="Proteomes" id="UP000036681">
    <property type="component" value="Unplaced"/>
</dbReference>
<evidence type="ECO:0000256" key="4">
    <source>
        <dbReference type="ARBA" id="ARBA00022679"/>
    </source>
</evidence>
<evidence type="ECO:0000313" key="7">
    <source>
        <dbReference type="Proteomes" id="UP000036681"/>
    </source>
</evidence>
<dbReference type="GO" id="GO:0016757">
    <property type="term" value="F:glycosyltransferase activity"/>
    <property type="evidence" value="ECO:0007669"/>
    <property type="project" value="UniProtKB-UniRule"/>
</dbReference>
<evidence type="ECO:0000256" key="1">
    <source>
        <dbReference type="ARBA" id="ARBA00004167"/>
    </source>
</evidence>
<dbReference type="InterPro" id="IPR008166">
    <property type="entry name" value="Glyco_transf_92"/>
</dbReference>
<keyword evidence="3 6" id="KW-0328">Glycosyltransferase</keyword>
<sequence length="161" mass="18601">MLRCRHVGFAKYVAFHDLDEMIIPENQLQLPEMCSRVFKDNVATMRIPSRSVYQSAKFGYSKAGMIMSQSLQMRRTKCIVRPEFVFKQGIHHTSRVIQDHFIIVPPEQCKQHAVVYHFRANRSNRAIAAKDILEKRYSKQLKTAIQEVLKANSLTSSNGMT</sequence>
<evidence type="ECO:0000256" key="6">
    <source>
        <dbReference type="RuleBase" id="RU366017"/>
    </source>
</evidence>
<comment type="similarity">
    <text evidence="2 6">Belongs to the glycosyltransferase 92 family.</text>
</comment>
<dbReference type="EC" id="2.4.1.-" evidence="6"/>
<evidence type="ECO:0000313" key="8">
    <source>
        <dbReference type="WBParaSite" id="ALUE_0000833201-mRNA-1"/>
    </source>
</evidence>
<reference evidence="8" key="1">
    <citation type="submission" date="2023-03" db="UniProtKB">
        <authorList>
            <consortium name="WormBaseParasite"/>
        </authorList>
    </citation>
    <scope>IDENTIFICATION</scope>
</reference>
<name>A0A9J2PEH9_ASCLU</name>
<comment type="subcellular location">
    <subcellularLocation>
        <location evidence="1">Membrane</location>
        <topology evidence="1">Single-pass membrane protein</topology>
    </subcellularLocation>
</comment>
<accession>A0A9J2PEH9</accession>
<evidence type="ECO:0000256" key="3">
    <source>
        <dbReference type="ARBA" id="ARBA00022676"/>
    </source>
</evidence>
<keyword evidence="4 6" id="KW-0808">Transferase</keyword>
<evidence type="ECO:0000256" key="2">
    <source>
        <dbReference type="ARBA" id="ARBA00007647"/>
    </source>
</evidence>
<dbReference type="Pfam" id="PF01697">
    <property type="entry name" value="Glyco_transf_92"/>
    <property type="match status" value="1"/>
</dbReference>
<dbReference type="WBParaSite" id="ALUE_0000833201-mRNA-1">
    <property type="protein sequence ID" value="ALUE_0000833201-mRNA-1"/>
    <property type="gene ID" value="ALUE_0000833201"/>
</dbReference>
<dbReference type="AlphaFoldDB" id="A0A9J2PEH9"/>
<dbReference type="GO" id="GO:0016020">
    <property type="term" value="C:membrane"/>
    <property type="evidence" value="ECO:0007669"/>
    <property type="project" value="UniProtKB-SubCell"/>
</dbReference>